<sequence length="302" mass="32595">MIIQQSAAAAGKSNVASTSFARGRSSGSGTTGDASVTAEAKAKENKIQEKPNYVLSMMRVPTIPSASEARDETAGHRSPPNLIHVTDGEPGSLAVLEGTTITAKPHPSSASSPTASGDGGPPHEHDDNALEKSPPALRVLANTLMDLCAALKEETPHDSVMALLEAYRTKGENAAQDRYSPLMRLTKKKWKEIIGDICDSADEACKVMGDPDFNPAVAIFIGQGLHKLKADEFAERVEKSRSAEKNAWKPLKPEERSIWPILAIVFGSMLGFILLCLVILFLWICLAKRKRDRREEVVVGLD</sequence>
<reference evidence="1" key="1">
    <citation type="submission" date="2023-04" db="EMBL/GenBank/DDBJ databases">
        <title>Draft Genome sequencing of Naganishia species isolated from polar environments using Oxford Nanopore Technology.</title>
        <authorList>
            <person name="Leo P."/>
            <person name="Venkateswaran K."/>
        </authorList>
    </citation>
    <scope>NUCLEOTIDE SEQUENCE</scope>
    <source>
        <strain evidence="1">MNA-CCFEE 5262</strain>
    </source>
</reference>
<accession>A0ACC2WSM0</accession>
<dbReference type="EMBL" id="JASBWS010000009">
    <property type="protein sequence ID" value="KAJ9114453.1"/>
    <property type="molecule type" value="Genomic_DNA"/>
</dbReference>
<evidence type="ECO:0000313" key="1">
    <source>
        <dbReference type="EMBL" id="KAJ9114453.1"/>
    </source>
</evidence>
<organism evidence="1 2">
    <name type="scientific">Naganishia adeliensis</name>
    <dbReference type="NCBI Taxonomy" id="92952"/>
    <lineage>
        <taxon>Eukaryota</taxon>
        <taxon>Fungi</taxon>
        <taxon>Dikarya</taxon>
        <taxon>Basidiomycota</taxon>
        <taxon>Agaricomycotina</taxon>
        <taxon>Tremellomycetes</taxon>
        <taxon>Filobasidiales</taxon>
        <taxon>Filobasidiaceae</taxon>
        <taxon>Naganishia</taxon>
    </lineage>
</organism>
<dbReference type="Proteomes" id="UP001230649">
    <property type="component" value="Unassembled WGS sequence"/>
</dbReference>
<proteinExistence type="predicted"/>
<name>A0ACC2WSM0_9TREE</name>
<gene>
    <name evidence="1" type="ORF">QFC20_001597</name>
</gene>
<keyword evidence="2" id="KW-1185">Reference proteome</keyword>
<protein>
    <submittedName>
        <fullName evidence="1">Uncharacterized protein</fullName>
    </submittedName>
</protein>
<comment type="caution">
    <text evidence="1">The sequence shown here is derived from an EMBL/GenBank/DDBJ whole genome shotgun (WGS) entry which is preliminary data.</text>
</comment>
<evidence type="ECO:0000313" key="2">
    <source>
        <dbReference type="Proteomes" id="UP001230649"/>
    </source>
</evidence>